<organism evidence="5 6">
    <name type="scientific">Geofilum rubicundum JCM 15548</name>
    <dbReference type="NCBI Taxonomy" id="1236989"/>
    <lineage>
        <taxon>Bacteria</taxon>
        <taxon>Pseudomonadati</taxon>
        <taxon>Bacteroidota</taxon>
        <taxon>Bacteroidia</taxon>
        <taxon>Marinilabiliales</taxon>
        <taxon>Marinilabiliaceae</taxon>
        <taxon>Geofilum</taxon>
    </lineage>
</organism>
<dbReference type="InterPro" id="IPR052063">
    <property type="entry name" value="Polysaccharide_Lyase_1"/>
</dbReference>
<comment type="caution">
    <text evidence="5">The sequence shown here is derived from an EMBL/GenBank/DDBJ whole genome shotgun (WGS) entry which is preliminary data.</text>
</comment>
<dbReference type="AlphaFoldDB" id="A0A0E9LWR9"/>
<dbReference type="Proteomes" id="UP000032900">
    <property type="component" value="Unassembled WGS sequence"/>
</dbReference>
<name>A0A0E9LWR9_9BACT</name>
<accession>A0A0E9LWR9</accession>
<dbReference type="InterPro" id="IPR026444">
    <property type="entry name" value="Secre_tail"/>
</dbReference>
<protein>
    <submittedName>
        <fullName evidence="5">Pectate lyase</fullName>
    </submittedName>
</protein>
<evidence type="ECO:0000313" key="5">
    <source>
        <dbReference type="EMBL" id="GAO29320.1"/>
    </source>
</evidence>
<dbReference type="STRING" id="1236989.JCM15548_11494"/>
<dbReference type="PANTHER" id="PTHR42970:SF1">
    <property type="entry name" value="PECTATE LYASE C-RELATED"/>
    <property type="match status" value="1"/>
</dbReference>
<keyword evidence="1" id="KW-0479">Metal-binding</keyword>
<dbReference type="EMBL" id="BAZW01000008">
    <property type="protein sequence ID" value="GAO29320.1"/>
    <property type="molecule type" value="Genomic_DNA"/>
</dbReference>
<dbReference type="GO" id="GO:0016829">
    <property type="term" value="F:lyase activity"/>
    <property type="evidence" value="ECO:0007669"/>
    <property type="project" value="UniProtKB-KW"/>
</dbReference>
<reference evidence="5 6" key="1">
    <citation type="journal article" date="2015" name="Microbes Environ.">
        <title>Distribution and evolution of nitrogen fixation genes in the phylum bacteroidetes.</title>
        <authorList>
            <person name="Inoue J."/>
            <person name="Oshima K."/>
            <person name="Suda W."/>
            <person name="Sakamoto M."/>
            <person name="Iino T."/>
            <person name="Noda S."/>
            <person name="Hongoh Y."/>
            <person name="Hattori M."/>
            <person name="Ohkuma M."/>
        </authorList>
    </citation>
    <scope>NUCLEOTIDE SEQUENCE [LARGE SCALE GENOMIC DNA]</scope>
    <source>
        <strain evidence="5">JCM 15548</strain>
    </source>
</reference>
<dbReference type="NCBIfam" id="TIGR04183">
    <property type="entry name" value="Por_Secre_tail"/>
    <property type="match status" value="1"/>
</dbReference>
<dbReference type="Pfam" id="PF18962">
    <property type="entry name" value="Por_Secre_tail"/>
    <property type="match status" value="1"/>
</dbReference>
<feature type="chain" id="PRO_5002428428" evidence="3">
    <location>
        <begin position="21"/>
        <end position="609"/>
    </location>
</feature>
<feature type="domain" description="Secretion system C-terminal sorting" evidence="4">
    <location>
        <begin position="538"/>
        <end position="607"/>
    </location>
</feature>
<evidence type="ECO:0000259" key="4">
    <source>
        <dbReference type="Pfam" id="PF18962"/>
    </source>
</evidence>
<dbReference type="Gene3D" id="2.160.20.10">
    <property type="entry name" value="Single-stranded right-handed beta-helix, Pectin lyase-like"/>
    <property type="match status" value="1"/>
</dbReference>
<evidence type="ECO:0000256" key="2">
    <source>
        <dbReference type="ARBA" id="ARBA00023180"/>
    </source>
</evidence>
<dbReference type="OrthoDB" id="8737820at2"/>
<feature type="signal peptide" evidence="3">
    <location>
        <begin position="1"/>
        <end position="20"/>
    </location>
</feature>
<dbReference type="PANTHER" id="PTHR42970">
    <property type="entry name" value="PECTATE LYASE C-RELATED"/>
    <property type="match status" value="1"/>
</dbReference>
<sequence>MYMKHLLLLLISLSFTWVNGQTPAFPGAEGHGRYVTGGRGGEVYHVTSLNDNMSEQGTLRWALNQPSPKTILFKVSGTILLSSPLKINKGNVTIAGQSAPGDGICIGNHPVSVNANNVIVRYLRFRMGDGDLANADGSDAFGSRDYSDVIIDHCSISWSTDECASFYGMTNFTMQWCLISESLRLSGHSKGPHGYGGIWGGKNATFHHNLMAHHDSRTPRFGPAVSTQTEENVDYRNNVIYNWGGNGAYGGEAMNINIVNNFYKPGPATPNGAKRGRILAYDKKIDLSAGDGFYPINNQWGKLYVSGNVVDNSTSSGSDITHCNNATNNNWPYGIYNQIHSRYSISAAEKEQMKRAIPYEKGWVTTHSAINAYEKVLEHAGASLARDDHDSRIIEETRTGTAQFKGLSEHNGKSTETVDGVTINWKSVGYPHWGIIDSHYDIRPADAPVDWTPWPILNSAEARDDSDKDGMPDAWELAKGLDPNDPLDGKQATLDAEYTNLEMYLNSLVATITSDQYEGGVGGTTSLAPQTAAKISMHPNPATKQLTIAGHAPMRSITIYNQSGIDCQSQAANGQTTSALELTKLSPGIYFIRVNYENGATHTEKIIKR</sequence>
<gene>
    <name evidence="5" type="ORF">JCM15548_11494</name>
</gene>
<dbReference type="SUPFAM" id="SSF51126">
    <property type="entry name" value="Pectin lyase-like"/>
    <property type="match status" value="1"/>
</dbReference>
<keyword evidence="6" id="KW-1185">Reference proteome</keyword>
<evidence type="ECO:0000256" key="1">
    <source>
        <dbReference type="ARBA" id="ARBA00022723"/>
    </source>
</evidence>
<evidence type="ECO:0000256" key="3">
    <source>
        <dbReference type="SAM" id="SignalP"/>
    </source>
</evidence>
<proteinExistence type="predicted"/>
<keyword evidence="2" id="KW-0325">Glycoprotein</keyword>
<dbReference type="InterPro" id="IPR012334">
    <property type="entry name" value="Pectin_lyas_fold"/>
</dbReference>
<evidence type="ECO:0000313" key="6">
    <source>
        <dbReference type="Proteomes" id="UP000032900"/>
    </source>
</evidence>
<dbReference type="InterPro" id="IPR011050">
    <property type="entry name" value="Pectin_lyase_fold/virulence"/>
</dbReference>
<dbReference type="GO" id="GO:0046872">
    <property type="term" value="F:metal ion binding"/>
    <property type="evidence" value="ECO:0007669"/>
    <property type="project" value="UniProtKB-KW"/>
</dbReference>
<keyword evidence="5" id="KW-0456">Lyase</keyword>
<keyword evidence="3" id="KW-0732">Signal</keyword>